<reference evidence="10" key="1">
    <citation type="submission" date="2020-12" db="EMBL/GenBank/DDBJ databases">
        <title>Sanguibacter suaedae sp. nov., isolated from Suaeda aralocaspica.</title>
        <authorList>
            <person name="Ma Q."/>
        </authorList>
    </citation>
    <scope>NUCLEOTIDE SEQUENCE</scope>
    <source>
        <strain evidence="10">YZGR15</strain>
    </source>
</reference>
<dbReference type="GO" id="GO:0006935">
    <property type="term" value="P:chemotaxis"/>
    <property type="evidence" value="ECO:0007669"/>
    <property type="project" value="InterPro"/>
</dbReference>
<keyword evidence="7" id="KW-0472">Membrane</keyword>
<organism evidence="10 11">
    <name type="scientific">Sanguibacter suaedae</name>
    <dbReference type="NCBI Taxonomy" id="2795737"/>
    <lineage>
        <taxon>Bacteria</taxon>
        <taxon>Bacillati</taxon>
        <taxon>Actinomycetota</taxon>
        <taxon>Actinomycetes</taxon>
        <taxon>Micrococcales</taxon>
        <taxon>Sanguibacteraceae</taxon>
        <taxon>Sanguibacter</taxon>
    </lineage>
</organism>
<dbReference type="GO" id="GO:0004888">
    <property type="term" value="F:transmembrane signaling receptor activity"/>
    <property type="evidence" value="ECO:0007669"/>
    <property type="project" value="InterPro"/>
</dbReference>
<dbReference type="PANTHER" id="PTHR32089">
    <property type="entry name" value="METHYL-ACCEPTING CHEMOTAXIS PROTEIN MCPB"/>
    <property type="match status" value="1"/>
</dbReference>
<feature type="domain" description="HAMP" evidence="9">
    <location>
        <begin position="243"/>
        <end position="295"/>
    </location>
</feature>
<dbReference type="SUPFAM" id="SSF58104">
    <property type="entry name" value="Methyl-accepting chemotaxis protein (MCP) signaling domain"/>
    <property type="match status" value="1"/>
</dbReference>
<evidence type="ECO:0000313" key="11">
    <source>
        <dbReference type="Proteomes" id="UP000602087"/>
    </source>
</evidence>
<feature type="transmembrane region" description="Helical" evidence="7">
    <location>
        <begin position="46"/>
        <end position="69"/>
    </location>
</feature>
<dbReference type="InterPro" id="IPR024478">
    <property type="entry name" value="HlyB_4HB_MCP"/>
</dbReference>
<proteinExistence type="inferred from homology"/>
<evidence type="ECO:0000313" key="10">
    <source>
        <dbReference type="EMBL" id="MBI9114596.1"/>
    </source>
</evidence>
<dbReference type="SMART" id="SM00304">
    <property type="entry name" value="HAMP"/>
    <property type="match status" value="2"/>
</dbReference>
<dbReference type="Pfam" id="PF00015">
    <property type="entry name" value="MCPsignal"/>
    <property type="match status" value="1"/>
</dbReference>
<dbReference type="GO" id="GO:0007165">
    <property type="term" value="P:signal transduction"/>
    <property type="evidence" value="ECO:0007669"/>
    <property type="project" value="UniProtKB-KW"/>
</dbReference>
<evidence type="ECO:0000259" key="9">
    <source>
        <dbReference type="PROSITE" id="PS50885"/>
    </source>
</evidence>
<protein>
    <submittedName>
        <fullName evidence="10">Methyl-accepting chemotaxis protein</fullName>
    </submittedName>
</protein>
<dbReference type="PRINTS" id="PR00260">
    <property type="entry name" value="CHEMTRNSDUCR"/>
</dbReference>
<feature type="region of interest" description="Disordered" evidence="6">
    <location>
        <begin position="1"/>
        <end position="32"/>
    </location>
</feature>
<dbReference type="Gene3D" id="1.10.287.950">
    <property type="entry name" value="Methyl-accepting chemotaxis protein"/>
    <property type="match status" value="1"/>
</dbReference>
<dbReference type="Pfam" id="PF00672">
    <property type="entry name" value="HAMP"/>
    <property type="match status" value="1"/>
</dbReference>
<feature type="compositionally biased region" description="Low complexity" evidence="6">
    <location>
        <begin position="23"/>
        <end position="32"/>
    </location>
</feature>
<dbReference type="EMBL" id="JAEINH010000004">
    <property type="protein sequence ID" value="MBI9114596.1"/>
    <property type="molecule type" value="Genomic_DNA"/>
</dbReference>
<dbReference type="PANTHER" id="PTHR32089:SF112">
    <property type="entry name" value="LYSOZYME-LIKE PROTEIN-RELATED"/>
    <property type="match status" value="1"/>
</dbReference>
<evidence type="ECO:0000256" key="2">
    <source>
        <dbReference type="ARBA" id="ARBA00022989"/>
    </source>
</evidence>
<accession>A0A934MAU1</accession>
<feature type="domain" description="Methyl-accepting transducer" evidence="8">
    <location>
        <begin position="307"/>
        <end position="543"/>
    </location>
</feature>
<feature type="transmembrane region" description="Helical" evidence="7">
    <location>
        <begin position="222"/>
        <end position="242"/>
    </location>
</feature>
<evidence type="ECO:0000256" key="4">
    <source>
        <dbReference type="ARBA" id="ARBA00029447"/>
    </source>
</evidence>
<dbReference type="Pfam" id="PF12729">
    <property type="entry name" value="4HB_MCP_1"/>
    <property type="match status" value="1"/>
</dbReference>
<dbReference type="PROSITE" id="PS50885">
    <property type="entry name" value="HAMP"/>
    <property type="match status" value="1"/>
</dbReference>
<dbReference type="InterPro" id="IPR004090">
    <property type="entry name" value="Chemotax_Me-accpt_rcpt"/>
</dbReference>
<keyword evidence="1 7" id="KW-0812">Transmembrane</keyword>
<dbReference type="RefSeq" id="WP_198733160.1">
    <property type="nucleotide sequence ID" value="NZ_JAEINH010000004.1"/>
</dbReference>
<dbReference type="InterPro" id="IPR004089">
    <property type="entry name" value="MCPsignal_dom"/>
</dbReference>
<dbReference type="CDD" id="cd06225">
    <property type="entry name" value="HAMP"/>
    <property type="match status" value="1"/>
</dbReference>
<name>A0A934MAU1_9MICO</name>
<evidence type="ECO:0000256" key="5">
    <source>
        <dbReference type="PROSITE-ProRule" id="PRU00284"/>
    </source>
</evidence>
<comment type="similarity">
    <text evidence="4">Belongs to the methyl-accepting chemotaxis (MCP) protein family.</text>
</comment>
<dbReference type="GO" id="GO:0016020">
    <property type="term" value="C:membrane"/>
    <property type="evidence" value="ECO:0007669"/>
    <property type="project" value="InterPro"/>
</dbReference>
<keyword evidence="11" id="KW-1185">Reference proteome</keyword>
<evidence type="ECO:0000256" key="6">
    <source>
        <dbReference type="SAM" id="MobiDB-lite"/>
    </source>
</evidence>
<dbReference type="SMART" id="SM00283">
    <property type="entry name" value="MA"/>
    <property type="match status" value="1"/>
</dbReference>
<evidence type="ECO:0000256" key="1">
    <source>
        <dbReference type="ARBA" id="ARBA00022692"/>
    </source>
</evidence>
<evidence type="ECO:0000256" key="7">
    <source>
        <dbReference type="SAM" id="Phobius"/>
    </source>
</evidence>
<evidence type="ECO:0000259" key="8">
    <source>
        <dbReference type="PROSITE" id="PS50111"/>
    </source>
</evidence>
<evidence type="ECO:0000256" key="3">
    <source>
        <dbReference type="ARBA" id="ARBA00023224"/>
    </source>
</evidence>
<dbReference type="PROSITE" id="PS50111">
    <property type="entry name" value="CHEMOTAXIS_TRANSDUC_2"/>
    <property type="match status" value="1"/>
</dbReference>
<comment type="caution">
    <text evidence="10">The sequence shown here is derived from an EMBL/GenBank/DDBJ whole genome shotgun (WGS) entry which is preliminary data.</text>
</comment>
<keyword evidence="2 7" id="KW-1133">Transmembrane helix</keyword>
<dbReference type="AlphaFoldDB" id="A0A934MAU1"/>
<sequence>MATLTNPARPAQTYRDDPAPATGAGSSSSGRRARAGWADRSVVVKIMVAVGVMALAAVAAGTVGVVGLARADAQAAELYEDNVLPMELLSELQAQIQADRARTIQYGVADEDTREVLSAELEEGLATIEDILAEYAPSAVDPQEIETLTYGIRYYHSKARSGLFPLVDARNEESFGRYVENTIQPLSDEVVAPLQRETAAQSGRVDAMAQQIHRSASTSTTLIVVATVLGAVVASLVALGVARSVKVRLTAVEAAMSAVGDGDLTATTGVTGRDEVGRVAASLAAMQENLRALVSRVADASRSVTAAATELAASTGTVSTGADRTSEQAGVVAGAATDVSRNVGTVAAGAEQMAASIREIAQNAEAAASVARGATGVAETAHASMARLGASSEEIGDVVRAITKIAAQTNLLALNATIEAARAGEAGKGFAVVAGEVKDLAAATANATEEIVRRVDAIRADTEQAGGAIAEITRIVESIDDFQTTIASAVEEQTATTTEMTRSVADAATGSGEIATSITGVAAAAAASSATLAEMGSTVETLARTADELDAQVAAFRC</sequence>
<keyword evidence="3 5" id="KW-0807">Transducer</keyword>
<dbReference type="Proteomes" id="UP000602087">
    <property type="component" value="Unassembled WGS sequence"/>
</dbReference>
<gene>
    <name evidence="10" type="ORF">JAV76_06165</name>
</gene>
<dbReference type="InterPro" id="IPR003660">
    <property type="entry name" value="HAMP_dom"/>
</dbReference>